<dbReference type="EMBL" id="GFAH01000464">
    <property type="protein sequence ID" value="JAV47925.1"/>
    <property type="molecule type" value="Transcribed_RNA"/>
</dbReference>
<evidence type="ECO:0000256" key="7">
    <source>
        <dbReference type="SAM" id="MobiDB-lite"/>
    </source>
</evidence>
<feature type="active site" description="Proton donor" evidence="5">
    <location>
        <position position="57"/>
    </location>
</feature>
<dbReference type="PANTHER" id="PTHR12103">
    <property type="entry name" value="5'-NUCLEOTIDASE DOMAIN-CONTAINING"/>
    <property type="match status" value="1"/>
</dbReference>
<feature type="region of interest" description="Disordered" evidence="7">
    <location>
        <begin position="520"/>
        <end position="558"/>
    </location>
</feature>
<dbReference type="GO" id="GO:0046037">
    <property type="term" value="P:GMP metabolic process"/>
    <property type="evidence" value="ECO:0007669"/>
    <property type="project" value="UniProtKB-ARBA"/>
</dbReference>
<comment type="cofactor">
    <cofactor evidence="6">
        <name>Mg(2+)</name>
        <dbReference type="ChEBI" id="CHEBI:18420"/>
    </cofactor>
    <text evidence="6">Binds 1 Mg(2+) ion per subunit.</text>
</comment>
<dbReference type="NCBIfam" id="TIGR02244">
    <property type="entry name" value="HAD-IG-Ncltidse"/>
    <property type="match status" value="1"/>
</dbReference>
<dbReference type="AlphaFoldDB" id="A0A1W7R9V1"/>
<organism evidence="8">
    <name type="scientific">Hadrurus spadix</name>
    <dbReference type="NCBI Taxonomy" id="141984"/>
    <lineage>
        <taxon>Eukaryota</taxon>
        <taxon>Metazoa</taxon>
        <taxon>Ecdysozoa</taxon>
        <taxon>Arthropoda</taxon>
        <taxon>Chelicerata</taxon>
        <taxon>Arachnida</taxon>
        <taxon>Scorpiones</taxon>
        <taxon>Iurida</taxon>
        <taxon>Iuroidea</taxon>
        <taxon>Hadrurus</taxon>
    </lineage>
</organism>
<sequence length="558" mass="64714">MDHHLARDESVATDNGLVPSMSYGWYGRRHHRSAHHRVFVNRSLHLDKIKFFGFDMDYTLAQYNSPQFEEMEFSLLLTHLISIGYPKELQAFEYDPTFPIRGLWFDTRFGNLLKVDAYGNILVCVHGFTFVKTSDIYSMYPNKFIRLDESRIFILNTLFNLPEAYVLACLVDFFTNSPQYTPSQTGVKTGHIFMSYKSIFQDVRDAMDCLHTDGSLKEETLSNLEKYVHKDERLPMLFNRMHEHGKITFLLTNSDYSYTEKIMSHLFDFPSVKKSNKDWKSFFDYILVDAKKPKFFAEGTTLREVDTKTGTIQIGIHLGPLQPGQIYSGGSCDVFTQLIGAKGRDVLYVGDHIYGDILKSKKTRGWRTFLIVPELQKELNVWVNKQELFNRLQELDIKLGDTYRDLDSSCKEVPDISEVRTKIREVVHELDMSYGMLGSIFRSGSRQTFFANQICHYADIYSSSSINLMYYPFSYMFRAPPMLMPHESTVQYDSGSFTFINGEVEEPEAEQVVPAIRRRSKMDRAESRVPHLYAEPPEVITHHHDTDEEEESDKSAEQ</sequence>
<feature type="binding site" evidence="6">
    <location>
        <position position="57"/>
    </location>
    <ligand>
        <name>GMP</name>
        <dbReference type="ChEBI" id="CHEBI:58115"/>
    </ligand>
</feature>
<proteinExistence type="inferred from homology"/>
<evidence type="ECO:0000256" key="4">
    <source>
        <dbReference type="ARBA" id="ARBA00022842"/>
    </source>
</evidence>
<keyword evidence="2 6" id="KW-0479">Metal-binding</keyword>
<dbReference type="CDD" id="cd07522">
    <property type="entry name" value="HAD_cN-II"/>
    <property type="match status" value="1"/>
</dbReference>
<evidence type="ECO:0000256" key="1">
    <source>
        <dbReference type="ARBA" id="ARBA00009589"/>
    </source>
</evidence>
<evidence type="ECO:0000256" key="5">
    <source>
        <dbReference type="PIRSR" id="PIRSR017434-1"/>
    </source>
</evidence>
<dbReference type="FunFam" id="3.40.50.1000:FF:000021">
    <property type="entry name" value="NT5C2 isoform 1"/>
    <property type="match status" value="1"/>
</dbReference>
<dbReference type="InterPro" id="IPR016695">
    <property type="entry name" value="Pur_nucleotidase"/>
</dbReference>
<name>A0A1W7R9V1_9SCOR</name>
<evidence type="ECO:0000256" key="3">
    <source>
        <dbReference type="ARBA" id="ARBA00022801"/>
    </source>
</evidence>
<dbReference type="InterPro" id="IPR023214">
    <property type="entry name" value="HAD_sf"/>
</dbReference>
<keyword evidence="3" id="KW-0378">Hydrolase</keyword>
<dbReference type="Pfam" id="PF05761">
    <property type="entry name" value="5_nucleotid"/>
    <property type="match status" value="1"/>
</dbReference>
<comment type="similarity">
    <text evidence="1">Belongs to the 5'(3')-deoxyribonucleotidase family.</text>
</comment>
<protein>
    <submittedName>
        <fullName evidence="8">Cytosolic purine 5'-nucleotidase</fullName>
    </submittedName>
</protein>
<dbReference type="Gene3D" id="3.40.50.1000">
    <property type="entry name" value="HAD superfamily/HAD-like"/>
    <property type="match status" value="2"/>
</dbReference>
<dbReference type="SUPFAM" id="SSF56784">
    <property type="entry name" value="HAD-like"/>
    <property type="match status" value="1"/>
</dbReference>
<dbReference type="PIRSF" id="PIRSF017434">
    <property type="entry name" value="Purine_5'-nucleotidase"/>
    <property type="match status" value="1"/>
</dbReference>
<feature type="binding site" evidence="6">
    <location>
        <position position="351"/>
    </location>
    <ligand>
        <name>Mg(2+)</name>
        <dbReference type="ChEBI" id="CHEBI:18420"/>
    </ligand>
</feature>
<dbReference type="PANTHER" id="PTHR12103:SF15">
    <property type="entry name" value="CYTOSOLIC PURINE 5'-NUCLEOTIDASE"/>
    <property type="match status" value="1"/>
</dbReference>
<dbReference type="InterPro" id="IPR036412">
    <property type="entry name" value="HAD-like_sf"/>
</dbReference>
<feature type="active site" description="Nucleophile" evidence="5">
    <location>
        <position position="55"/>
    </location>
</feature>
<feature type="binding site" evidence="6">
    <location>
        <position position="55"/>
    </location>
    <ligand>
        <name>Mg(2+)</name>
        <dbReference type="ChEBI" id="CHEBI:18420"/>
    </ligand>
</feature>
<accession>A0A1W7R9V1</accession>
<dbReference type="InterPro" id="IPR008380">
    <property type="entry name" value="HAD-SF_hydro_IG_5-nucl"/>
</dbReference>
<reference evidence="8" key="1">
    <citation type="submission" date="2016-11" db="EMBL/GenBank/DDBJ databases">
        <title>Venom-gland transcriptomics and venom proteomics of the black-back scorpion (Hadrurus spadix) reveal detectability challenges and an unexplored realm of animal toxin diversity.</title>
        <authorList>
            <person name="Rokyta D.R."/>
            <person name="Ward M.J."/>
        </authorList>
    </citation>
    <scope>NUCLEOTIDE SEQUENCE</scope>
    <source>
        <tissue evidence="8">Venom gland</tissue>
    </source>
</reference>
<dbReference type="GO" id="GO:0046872">
    <property type="term" value="F:metal ion binding"/>
    <property type="evidence" value="ECO:0007669"/>
    <property type="project" value="UniProtKB-KW"/>
</dbReference>
<evidence type="ECO:0000256" key="2">
    <source>
        <dbReference type="ARBA" id="ARBA00022723"/>
    </source>
</evidence>
<dbReference type="GO" id="GO:0008253">
    <property type="term" value="F:5'-nucleotidase activity"/>
    <property type="evidence" value="ECO:0007669"/>
    <property type="project" value="TreeGrafter"/>
</dbReference>
<evidence type="ECO:0000256" key="6">
    <source>
        <dbReference type="PIRSR" id="PIRSR017434-2"/>
    </source>
</evidence>
<keyword evidence="4 6" id="KW-0460">Magnesium</keyword>
<evidence type="ECO:0000313" key="8">
    <source>
        <dbReference type="EMBL" id="JAV47925.1"/>
    </source>
</evidence>